<evidence type="ECO:0000313" key="2">
    <source>
        <dbReference type="Proteomes" id="UP001454036"/>
    </source>
</evidence>
<comment type="caution">
    <text evidence="1">The sequence shown here is derived from an EMBL/GenBank/DDBJ whole genome shotgun (WGS) entry which is preliminary data.</text>
</comment>
<dbReference type="InterPro" id="IPR036691">
    <property type="entry name" value="Endo/exonu/phosph_ase_sf"/>
</dbReference>
<dbReference type="EMBL" id="BAABME010015088">
    <property type="protein sequence ID" value="GAA0139320.1"/>
    <property type="molecule type" value="Genomic_DNA"/>
</dbReference>
<name>A0AAV3NJ06_LITER</name>
<dbReference type="PANTHER" id="PTHR33710:SF77">
    <property type="entry name" value="DNASE I-LIKE SUPERFAMILY PROTEIN"/>
    <property type="match status" value="1"/>
</dbReference>
<protein>
    <submittedName>
        <fullName evidence="1">Uncharacterized protein</fullName>
    </submittedName>
</protein>
<organism evidence="1 2">
    <name type="scientific">Lithospermum erythrorhizon</name>
    <name type="common">Purple gromwell</name>
    <name type="synonym">Lithospermum officinale var. erythrorhizon</name>
    <dbReference type="NCBI Taxonomy" id="34254"/>
    <lineage>
        <taxon>Eukaryota</taxon>
        <taxon>Viridiplantae</taxon>
        <taxon>Streptophyta</taxon>
        <taxon>Embryophyta</taxon>
        <taxon>Tracheophyta</taxon>
        <taxon>Spermatophyta</taxon>
        <taxon>Magnoliopsida</taxon>
        <taxon>eudicotyledons</taxon>
        <taxon>Gunneridae</taxon>
        <taxon>Pentapetalae</taxon>
        <taxon>asterids</taxon>
        <taxon>lamiids</taxon>
        <taxon>Boraginales</taxon>
        <taxon>Boraginaceae</taxon>
        <taxon>Boraginoideae</taxon>
        <taxon>Lithospermeae</taxon>
        <taxon>Lithospermum</taxon>
    </lineage>
</organism>
<dbReference type="PANTHER" id="PTHR33710">
    <property type="entry name" value="BNAC02G09200D PROTEIN"/>
    <property type="match status" value="1"/>
</dbReference>
<dbReference type="AlphaFoldDB" id="A0AAV3NJ06"/>
<proteinExistence type="predicted"/>
<accession>A0AAV3NJ06</accession>
<keyword evidence="2" id="KW-1185">Reference proteome</keyword>
<dbReference type="SUPFAM" id="SSF56219">
    <property type="entry name" value="DNase I-like"/>
    <property type="match status" value="1"/>
</dbReference>
<gene>
    <name evidence="1" type="ORF">LIER_35067</name>
</gene>
<dbReference type="Proteomes" id="UP001454036">
    <property type="component" value="Unassembled WGS sequence"/>
</dbReference>
<sequence length="204" mass="24251">MKEFNDCLESIDVIEVTSHGCVYTWSTNWKRRDLSVRKLDYVFCNEKWLEEFPHGSVHCLPPGISNHARRVIHMNFDLITGLRPFKYHSFQQEHPSYGMQGRIFNGQWNQEDFILESNLRTELVRVSKAELDLLRSKARLTWLSTRDFITFFFHRSVLASRSRHQISFIMEDDGQLYTDPHIMEDKIIEFYKALFTRNGPLSKE</sequence>
<evidence type="ECO:0000313" key="1">
    <source>
        <dbReference type="EMBL" id="GAA0139320.1"/>
    </source>
</evidence>
<reference evidence="1 2" key="1">
    <citation type="submission" date="2024-01" db="EMBL/GenBank/DDBJ databases">
        <title>The complete chloroplast genome sequence of Lithospermum erythrorhizon: insights into the phylogenetic relationship among Boraginaceae species and the maternal lineages of purple gromwells.</title>
        <authorList>
            <person name="Okada T."/>
            <person name="Watanabe K."/>
        </authorList>
    </citation>
    <scope>NUCLEOTIDE SEQUENCE [LARGE SCALE GENOMIC DNA]</scope>
</reference>